<dbReference type="InterPro" id="IPR002560">
    <property type="entry name" value="Transposase_DDE"/>
</dbReference>
<feature type="region of interest" description="Disordered" evidence="1">
    <location>
        <begin position="261"/>
        <end position="283"/>
    </location>
</feature>
<dbReference type="InterPro" id="IPR047951">
    <property type="entry name" value="Transpos_ISL3"/>
</dbReference>
<accession>A0ABP7JAK4</accession>
<dbReference type="PROSITE" id="PS50531">
    <property type="entry name" value="HTH_IS21"/>
    <property type="match status" value="1"/>
</dbReference>
<evidence type="ECO:0000313" key="4">
    <source>
        <dbReference type="Proteomes" id="UP001501009"/>
    </source>
</evidence>
<sequence>MNEVRPQLEELLFSSLENVLVESVEVTDLVVRVEALSTARQATCPGCGCPSERIHGSYLRFPHDLPTAGKSVVVALRVRRFVCPEESCPRKTFAEQVPGLTRRFGRRTERLRSALVSVGLALAGRAGARITDVFGTSVSRNTLLRLIASLPDPRVATPRVVGVDEYAQRKGRIYGTVLVDVETRRPVDLLPDREADTLAAWLAERPGIEIVCRDRAPFFAEGATRGAPQALQVADRWHLWHNLGEAAEKCVYRHRNCLSTAPAPPDEPQEETELAASSQWPTGHRFAERTRAKHATIHALLAAGHSKRSVARQLGMTLNTILRFSRAATPEELFTGQWQSRSTRLDAYKPYLEQRWQEGCTNAWKLWEEIKEQGYPHGYGNVRNYVSRTLRTKPQRVGPRPPSARTVTRWILTHPDALSEGDRLQLKAVLANCPELTALAEHVRAFAHMLTQLQGDHLPKWIEAATATTDLPGLRRFAQHLERDLNAVIAGLSLPWNSGVVEGHVNRIKMLKRQMFGRAGFELLRKRVLLAP</sequence>
<dbReference type="InterPro" id="IPR029261">
    <property type="entry name" value="Transposase_Znf"/>
</dbReference>
<evidence type="ECO:0000313" key="3">
    <source>
        <dbReference type="EMBL" id="GAA3838623.1"/>
    </source>
</evidence>
<dbReference type="Pfam" id="PF01610">
    <property type="entry name" value="DDE_Tnp_ISL3"/>
    <property type="match status" value="2"/>
</dbReference>
<dbReference type="NCBIfam" id="NF033550">
    <property type="entry name" value="transpos_ISL3"/>
    <property type="match status" value="1"/>
</dbReference>
<keyword evidence="4" id="KW-1185">Reference proteome</keyword>
<name>A0ABP7JAK4_9ACTN</name>
<dbReference type="InterPro" id="IPR017894">
    <property type="entry name" value="HTH_IS21_transposase_type"/>
</dbReference>
<proteinExistence type="predicted"/>
<dbReference type="PANTHER" id="PTHR33498:SF1">
    <property type="entry name" value="TRANSPOSASE FOR INSERTION SEQUENCE ELEMENT IS1557"/>
    <property type="match status" value="1"/>
</dbReference>
<dbReference type="EMBL" id="BAABDE010000035">
    <property type="protein sequence ID" value="GAA3838623.1"/>
    <property type="molecule type" value="Genomic_DNA"/>
</dbReference>
<dbReference type="PANTHER" id="PTHR33498">
    <property type="entry name" value="TRANSPOSASE FOR INSERTION SEQUENCE ELEMENT IS1557"/>
    <property type="match status" value="1"/>
</dbReference>
<reference evidence="4" key="1">
    <citation type="journal article" date="2019" name="Int. J. Syst. Evol. Microbiol.">
        <title>The Global Catalogue of Microorganisms (GCM) 10K type strain sequencing project: providing services to taxonomists for standard genome sequencing and annotation.</title>
        <authorList>
            <consortium name="The Broad Institute Genomics Platform"/>
            <consortium name="The Broad Institute Genome Sequencing Center for Infectious Disease"/>
            <person name="Wu L."/>
            <person name="Ma J."/>
        </authorList>
    </citation>
    <scope>NUCLEOTIDE SEQUENCE [LARGE SCALE GENOMIC DNA]</scope>
    <source>
        <strain evidence="4">JCM 17138</strain>
    </source>
</reference>
<dbReference type="RefSeq" id="WP_345601038.1">
    <property type="nucleotide sequence ID" value="NZ_BAABDE010000035.1"/>
</dbReference>
<dbReference type="Pfam" id="PF14690">
    <property type="entry name" value="Zn_ribbon_ISL3"/>
    <property type="match status" value="1"/>
</dbReference>
<evidence type="ECO:0000259" key="2">
    <source>
        <dbReference type="PROSITE" id="PS50531"/>
    </source>
</evidence>
<comment type="caution">
    <text evidence="3">The sequence shown here is derived from an EMBL/GenBank/DDBJ whole genome shotgun (WGS) entry which is preliminary data.</text>
</comment>
<evidence type="ECO:0000256" key="1">
    <source>
        <dbReference type="SAM" id="MobiDB-lite"/>
    </source>
</evidence>
<protein>
    <submittedName>
        <fullName evidence="3">ISL3-like element IS466 family transposase</fullName>
    </submittedName>
</protein>
<dbReference type="Proteomes" id="UP001501009">
    <property type="component" value="Unassembled WGS sequence"/>
</dbReference>
<organism evidence="3 4">
    <name type="scientific">Streptomyces coacervatus</name>
    <dbReference type="NCBI Taxonomy" id="647381"/>
    <lineage>
        <taxon>Bacteria</taxon>
        <taxon>Bacillati</taxon>
        <taxon>Actinomycetota</taxon>
        <taxon>Actinomycetes</taxon>
        <taxon>Kitasatosporales</taxon>
        <taxon>Streptomycetaceae</taxon>
        <taxon>Streptomyces</taxon>
    </lineage>
</organism>
<feature type="domain" description="HTH IS21-type" evidence="2">
    <location>
        <begin position="292"/>
        <end position="356"/>
    </location>
</feature>
<gene>
    <name evidence="3" type="ORF">GCM10022403_083830</name>
</gene>